<evidence type="ECO:0000313" key="3">
    <source>
        <dbReference type="Proteomes" id="UP001172082"/>
    </source>
</evidence>
<dbReference type="EMBL" id="JAUJEA010000012">
    <property type="protein sequence ID" value="MDN5204662.1"/>
    <property type="molecule type" value="Genomic_DNA"/>
</dbReference>
<dbReference type="InterPro" id="IPR013517">
    <property type="entry name" value="FG-GAP"/>
</dbReference>
<dbReference type="SUPFAM" id="SSF69318">
    <property type="entry name" value="Integrin alpha N-terminal domain"/>
    <property type="match status" value="2"/>
</dbReference>
<dbReference type="Gene3D" id="2.130.10.130">
    <property type="entry name" value="Integrin alpha, N-terminal"/>
    <property type="match status" value="1"/>
</dbReference>
<sequence>MKRINFYINPDWPQIFSAMLYTTISLLILITAGCIDDQSNPNPPDPIVEGLFTNVTGTHLNSNGTGANSMDAQVIDLEADGDLDVILAMEFRPNIILINDGSGVLNDESSTRFPSANHDSEDIAAADFDGDGDIDILFVSEDDQVNEFYRNRGDGTFVSDGDVMPVLGTSNAVETVDIDGDQDYDVLIGNAGQNVILINDGKAGFTDETTARWPANTATTQDIELGDVDGDGDLDILEANETFNRLLINDGNGFFTDETSDRLPQVNDQTREADFGDIDKDGDLDILFANVDFGGFGDPQNRLLLNNGQGNFTEVTSERLPVSDFRTVDADFVDINGDGYPDILSGNRFNGAEMIVLLNDGEANFSDQTETYLPNVNMYPFDFQVADFNNDGKEDIYICGFRGNDALFFGK</sequence>
<protein>
    <submittedName>
        <fullName evidence="2">VCBS repeat-containing protein</fullName>
    </submittedName>
</protein>
<dbReference type="PANTHER" id="PTHR44103">
    <property type="entry name" value="PROPROTEIN CONVERTASE P"/>
    <property type="match status" value="1"/>
</dbReference>
<proteinExistence type="predicted"/>
<dbReference type="PANTHER" id="PTHR44103:SF1">
    <property type="entry name" value="PROPROTEIN CONVERTASE P"/>
    <property type="match status" value="1"/>
</dbReference>
<gene>
    <name evidence="2" type="ORF">QQ008_24940</name>
</gene>
<evidence type="ECO:0000313" key="2">
    <source>
        <dbReference type="EMBL" id="MDN5204662.1"/>
    </source>
</evidence>
<comment type="caution">
    <text evidence="2">The sequence shown here is derived from an EMBL/GenBank/DDBJ whole genome shotgun (WGS) entry which is preliminary data.</text>
</comment>
<keyword evidence="3" id="KW-1185">Reference proteome</keyword>
<reference evidence="2" key="1">
    <citation type="submission" date="2023-06" db="EMBL/GenBank/DDBJ databases">
        <title>Genomic of Parafulvivirga corallium.</title>
        <authorList>
            <person name="Wang G."/>
        </authorList>
    </citation>
    <scope>NUCLEOTIDE SEQUENCE</scope>
    <source>
        <strain evidence="2">BMA10</strain>
    </source>
</reference>
<evidence type="ECO:0000256" key="1">
    <source>
        <dbReference type="ARBA" id="ARBA00022729"/>
    </source>
</evidence>
<accession>A0ABT8KXJ1</accession>
<dbReference type="RefSeq" id="WP_346754686.1">
    <property type="nucleotide sequence ID" value="NZ_JAUJEA010000012.1"/>
</dbReference>
<dbReference type="PROSITE" id="PS51257">
    <property type="entry name" value="PROKAR_LIPOPROTEIN"/>
    <property type="match status" value="1"/>
</dbReference>
<dbReference type="Pfam" id="PF13517">
    <property type="entry name" value="FG-GAP_3"/>
    <property type="match status" value="3"/>
</dbReference>
<keyword evidence="1" id="KW-0732">Signal</keyword>
<dbReference type="InterPro" id="IPR028994">
    <property type="entry name" value="Integrin_alpha_N"/>
</dbReference>
<organism evidence="2 3">
    <name type="scientific">Splendidivirga corallicola</name>
    <dbReference type="NCBI Taxonomy" id="3051826"/>
    <lineage>
        <taxon>Bacteria</taxon>
        <taxon>Pseudomonadati</taxon>
        <taxon>Bacteroidota</taxon>
        <taxon>Cytophagia</taxon>
        <taxon>Cytophagales</taxon>
        <taxon>Splendidivirgaceae</taxon>
        <taxon>Splendidivirga</taxon>
    </lineage>
</organism>
<name>A0ABT8KXJ1_9BACT</name>
<dbReference type="Proteomes" id="UP001172082">
    <property type="component" value="Unassembled WGS sequence"/>
</dbReference>